<evidence type="ECO:0000313" key="3">
    <source>
        <dbReference type="EMBL" id="QZD94707.1"/>
    </source>
</evidence>
<proteinExistence type="predicted"/>
<feature type="domain" description="Response regulatory" evidence="2">
    <location>
        <begin position="3"/>
        <end position="115"/>
    </location>
</feature>
<evidence type="ECO:0000313" key="4">
    <source>
        <dbReference type="Proteomes" id="UP000824321"/>
    </source>
</evidence>
<evidence type="ECO:0000259" key="2">
    <source>
        <dbReference type="PROSITE" id="PS50110"/>
    </source>
</evidence>
<dbReference type="Gene3D" id="3.40.50.2300">
    <property type="match status" value="1"/>
</dbReference>
<dbReference type="PROSITE" id="PS50110">
    <property type="entry name" value="RESPONSE_REGULATORY"/>
    <property type="match status" value="1"/>
</dbReference>
<protein>
    <submittedName>
        <fullName evidence="3">Response regulator</fullName>
    </submittedName>
</protein>
<dbReference type="SMART" id="SM00448">
    <property type="entry name" value="REC"/>
    <property type="match status" value="1"/>
</dbReference>
<feature type="modified residue" description="4-aspartylphosphate" evidence="1">
    <location>
        <position position="54"/>
    </location>
</feature>
<dbReference type="RefSeq" id="WP_221430452.1">
    <property type="nucleotide sequence ID" value="NZ_CP081294.1"/>
</dbReference>
<organism evidence="3 4">
    <name type="scientific">Qipengyuania gelatinilytica</name>
    <dbReference type="NCBI Taxonomy" id="2867231"/>
    <lineage>
        <taxon>Bacteria</taxon>
        <taxon>Pseudomonadati</taxon>
        <taxon>Pseudomonadota</taxon>
        <taxon>Alphaproteobacteria</taxon>
        <taxon>Sphingomonadales</taxon>
        <taxon>Erythrobacteraceae</taxon>
        <taxon>Qipengyuania</taxon>
    </lineage>
</organism>
<dbReference type="InterPro" id="IPR001789">
    <property type="entry name" value="Sig_transdc_resp-reg_receiver"/>
</dbReference>
<name>A0ABX9A0W4_9SPHN</name>
<gene>
    <name evidence="3" type="ORF">K3136_11505</name>
</gene>
<keyword evidence="4" id="KW-1185">Reference proteome</keyword>
<dbReference type="SUPFAM" id="SSF52172">
    <property type="entry name" value="CheY-like"/>
    <property type="match status" value="1"/>
</dbReference>
<dbReference type="InterPro" id="IPR011006">
    <property type="entry name" value="CheY-like_superfamily"/>
</dbReference>
<accession>A0ABX9A0W4</accession>
<dbReference type="Proteomes" id="UP000824321">
    <property type="component" value="Chromosome"/>
</dbReference>
<reference evidence="3 4" key="1">
    <citation type="submission" date="2021-08" db="EMBL/GenBank/DDBJ databases">
        <title>Comparative Genomics Analysis of the Genus Qipengyuania Reveals Extensive Genetic Diversity and Metabolic Versatility, Including the Description of Fifteen Novel Species.</title>
        <authorList>
            <person name="Liu Y."/>
        </authorList>
    </citation>
    <scope>NUCLEOTIDE SEQUENCE [LARGE SCALE GENOMIC DNA]</scope>
    <source>
        <strain evidence="3 4">1NDH1</strain>
    </source>
</reference>
<dbReference type="EMBL" id="CP081294">
    <property type="protein sequence ID" value="QZD94707.1"/>
    <property type="molecule type" value="Genomic_DNA"/>
</dbReference>
<keyword evidence="1" id="KW-0597">Phosphoprotein</keyword>
<sequence>MADVMIVDDEALVLFDLVMTVEDLGYGVHSESTTIEDAISAIESGSPPDVALLDIDVGGSPVWPLARKIVEHGRPVVFVSANLNHEELREEFASCGRIDKPASPDEIAAAIAGALN</sequence>
<dbReference type="Pfam" id="PF00072">
    <property type="entry name" value="Response_reg"/>
    <property type="match status" value="1"/>
</dbReference>
<evidence type="ECO:0000256" key="1">
    <source>
        <dbReference type="PROSITE-ProRule" id="PRU00169"/>
    </source>
</evidence>